<name>A0A1B9F4A3_9BACT</name>
<proteinExistence type="predicted"/>
<dbReference type="InterPro" id="IPR007816">
    <property type="entry name" value="ResB-like_domain"/>
</dbReference>
<evidence type="ECO:0000256" key="4">
    <source>
        <dbReference type="ARBA" id="ARBA00022989"/>
    </source>
</evidence>
<evidence type="ECO:0000256" key="2">
    <source>
        <dbReference type="ARBA" id="ARBA00022692"/>
    </source>
</evidence>
<evidence type="ECO:0000259" key="7">
    <source>
        <dbReference type="Pfam" id="PF05140"/>
    </source>
</evidence>
<feature type="transmembrane region" description="Helical" evidence="6">
    <location>
        <begin position="384"/>
        <end position="402"/>
    </location>
</feature>
<evidence type="ECO:0000256" key="1">
    <source>
        <dbReference type="ARBA" id="ARBA00004141"/>
    </source>
</evidence>
<evidence type="ECO:0000256" key="5">
    <source>
        <dbReference type="ARBA" id="ARBA00023136"/>
    </source>
</evidence>
<dbReference type="AlphaFoldDB" id="A0A1B9F4A3"/>
<dbReference type="PANTHER" id="PTHR31566:SF0">
    <property type="entry name" value="CYTOCHROME C BIOGENESIS PROTEIN CCS1, CHLOROPLASTIC"/>
    <property type="match status" value="1"/>
</dbReference>
<dbReference type="PANTHER" id="PTHR31566">
    <property type="entry name" value="CYTOCHROME C BIOGENESIS PROTEIN CCS1, CHLOROPLASTIC"/>
    <property type="match status" value="1"/>
</dbReference>
<feature type="transmembrane region" description="Helical" evidence="6">
    <location>
        <begin position="168"/>
        <end position="190"/>
    </location>
</feature>
<feature type="domain" description="ResB-like" evidence="7">
    <location>
        <begin position="337"/>
        <end position="438"/>
    </location>
</feature>
<dbReference type="PATRIC" id="fig|1156395.6.peg.2138"/>
<dbReference type="GO" id="GO:0016020">
    <property type="term" value="C:membrane"/>
    <property type="evidence" value="ECO:0007669"/>
    <property type="project" value="UniProtKB-SubCell"/>
</dbReference>
<reference evidence="8 9" key="1">
    <citation type="submission" date="2016-06" db="EMBL/GenBank/DDBJ databases">
        <title>Respiratory ammonification of nitrate coupled to the oxidation of elemental sulfur in deep-sea autotrophic thermophilic bacteria.</title>
        <authorList>
            <person name="Slobodkina G.B."/>
            <person name="Mardanov A.V."/>
            <person name="Ravin N.V."/>
            <person name="Frolova A.A."/>
            <person name="Viryasiv M.B."/>
            <person name="Chernyh N.A."/>
            <person name="Bonch-Osmolovskaya E.A."/>
            <person name="Slobodkin A.I."/>
        </authorList>
    </citation>
    <scope>NUCLEOTIDE SEQUENCE [LARGE SCALE GENOMIC DNA]</scope>
    <source>
        <strain evidence="8 9">S69</strain>
    </source>
</reference>
<comment type="caution">
    <text evidence="8">The sequence shown here is derived from an EMBL/GenBank/DDBJ whole genome shotgun (WGS) entry which is preliminary data.</text>
</comment>
<gene>
    <name evidence="8" type="ORF">DBT_2113</name>
</gene>
<keyword evidence="4 6" id="KW-1133">Transmembrane helix</keyword>
<dbReference type="OrthoDB" id="9770923at2"/>
<organism evidence="8 9">
    <name type="scientific">Dissulfuribacter thermophilus</name>
    <dbReference type="NCBI Taxonomy" id="1156395"/>
    <lineage>
        <taxon>Bacteria</taxon>
        <taxon>Pseudomonadati</taxon>
        <taxon>Thermodesulfobacteriota</taxon>
        <taxon>Dissulfuribacteria</taxon>
        <taxon>Dissulfuribacterales</taxon>
        <taxon>Dissulfuribacteraceae</taxon>
        <taxon>Dissulfuribacter</taxon>
    </lineage>
</organism>
<dbReference type="InterPro" id="IPR023494">
    <property type="entry name" value="Cyt_c_bgen_Ccs1/CcsB/ResB"/>
</dbReference>
<comment type="subcellular location">
    <subcellularLocation>
        <location evidence="1">Membrane</location>
        <topology evidence="1">Multi-pass membrane protein</topology>
    </subcellularLocation>
</comment>
<feature type="transmembrane region" description="Helical" evidence="6">
    <location>
        <begin position="71"/>
        <end position="92"/>
    </location>
</feature>
<dbReference type="GO" id="GO:0017004">
    <property type="term" value="P:cytochrome complex assembly"/>
    <property type="evidence" value="ECO:0007669"/>
    <property type="project" value="UniProtKB-KW"/>
</dbReference>
<dbReference type="Proteomes" id="UP000093080">
    <property type="component" value="Unassembled WGS sequence"/>
</dbReference>
<keyword evidence="9" id="KW-1185">Reference proteome</keyword>
<sequence length="452" mass="50946">MKSQKKSDNPILNFFSSVKLAVVIFIILAIASIVGTIIPQGESLHFYLDRYGPNLFNLIRWLHLDDTYHSWWYLALLGLFSLNLLVCISRRLPYTLELIRRDSSNVDADKLLRMPFKASWSLSRSLDDSKQGALLNTFSKIAGRIKKERSLEDGSRVYLVEKGKWSYWGLYGLHFSLLIIFLGAIIGNFFGFGGSIMIAEGESTDHIYRRGDGTPIPLGFTIRCDKFDVQFYDNGAPKLFRSDLTVIENGKEVLKKEVLVNSPLTYKGVRFYQSSYQAIPTVKLKLSRSDGGSKDLSIPAYKKIPLPEEGLEIGIMQYIPNVHGVPAIRLWVGTPNGGSQVIWVLKGRDGEFNNQKVLYRVSLEGIKNNFMTGLQVKKDPGVPLVYLGCIGLILGIFIAFWVPHKRLWLMIRPKGKATEVIVAGQINKNKTGFKKEFEELKTQISASLGEKI</sequence>
<protein>
    <submittedName>
        <fullName evidence="8">Cytochrome c-type biogenesis protein Ccs1/ResB</fullName>
    </submittedName>
</protein>
<keyword evidence="5 6" id="KW-0472">Membrane</keyword>
<feature type="domain" description="ResB-like" evidence="7">
    <location>
        <begin position="18"/>
        <end position="335"/>
    </location>
</feature>
<keyword evidence="2 6" id="KW-0812">Transmembrane</keyword>
<accession>A0A1B9F4A3</accession>
<feature type="transmembrane region" description="Helical" evidence="6">
    <location>
        <begin position="12"/>
        <end position="38"/>
    </location>
</feature>
<evidence type="ECO:0000313" key="8">
    <source>
        <dbReference type="EMBL" id="OCC14571.1"/>
    </source>
</evidence>
<evidence type="ECO:0000313" key="9">
    <source>
        <dbReference type="Proteomes" id="UP000093080"/>
    </source>
</evidence>
<dbReference type="Pfam" id="PF05140">
    <property type="entry name" value="ResB"/>
    <property type="match status" value="2"/>
</dbReference>
<evidence type="ECO:0000256" key="3">
    <source>
        <dbReference type="ARBA" id="ARBA00022748"/>
    </source>
</evidence>
<keyword evidence="3" id="KW-0201">Cytochrome c-type biogenesis</keyword>
<evidence type="ECO:0000256" key="6">
    <source>
        <dbReference type="SAM" id="Phobius"/>
    </source>
</evidence>
<dbReference type="STRING" id="1156395.DBT_2113"/>
<dbReference type="RefSeq" id="WP_141674278.1">
    <property type="nucleotide sequence ID" value="NZ_MAGO01000011.1"/>
</dbReference>
<dbReference type="EMBL" id="MAGO01000011">
    <property type="protein sequence ID" value="OCC14571.1"/>
    <property type="molecule type" value="Genomic_DNA"/>
</dbReference>